<dbReference type="InterPro" id="IPR000627">
    <property type="entry name" value="Intradiol_dOase_C"/>
</dbReference>
<reference evidence="8" key="1">
    <citation type="submission" date="2020-09" db="EMBL/GenBank/DDBJ databases">
        <title>A novel bacterium of genus Bacillus, isolated from South China Sea.</title>
        <authorList>
            <person name="Huang H."/>
            <person name="Mo K."/>
            <person name="Hu Y."/>
        </authorList>
    </citation>
    <scope>NUCLEOTIDE SEQUENCE</scope>
    <source>
        <strain evidence="8">IB182487</strain>
    </source>
</reference>
<evidence type="ECO:0000256" key="4">
    <source>
        <dbReference type="ARBA" id="ARBA00022964"/>
    </source>
</evidence>
<comment type="cofactor">
    <cofactor evidence="1">
        <name>Fe(3+)</name>
        <dbReference type="ChEBI" id="CHEBI:29034"/>
    </cofactor>
</comment>
<keyword evidence="9" id="KW-1185">Reference proteome</keyword>
<keyword evidence="5" id="KW-0560">Oxidoreductase</keyword>
<evidence type="ECO:0000256" key="1">
    <source>
        <dbReference type="ARBA" id="ARBA00001965"/>
    </source>
</evidence>
<dbReference type="InterPro" id="IPR007535">
    <property type="entry name" value="Catechol_dOase_N"/>
</dbReference>
<dbReference type="PROSITE" id="PS00083">
    <property type="entry name" value="INTRADIOL_DIOXYGENAS"/>
    <property type="match status" value="1"/>
</dbReference>
<name>A0A926RXB8_9BACI</name>
<dbReference type="PANTHER" id="PTHR33711:SF7">
    <property type="entry name" value="INTRADIOL RING-CLEAVAGE DIOXYGENASES DOMAIN-CONTAINING PROTEIN-RELATED"/>
    <property type="match status" value="1"/>
</dbReference>
<dbReference type="Pfam" id="PF04444">
    <property type="entry name" value="Dioxygenase_N"/>
    <property type="match status" value="1"/>
</dbReference>
<dbReference type="InterPro" id="IPR015889">
    <property type="entry name" value="Intradiol_dOase_core"/>
</dbReference>
<dbReference type="Proteomes" id="UP000626844">
    <property type="component" value="Unassembled WGS sequence"/>
</dbReference>
<comment type="caution">
    <text evidence="8">The sequence shown here is derived from an EMBL/GenBank/DDBJ whole genome shotgun (WGS) entry which is preliminary data.</text>
</comment>
<dbReference type="GO" id="GO:0009712">
    <property type="term" value="P:catechol-containing compound metabolic process"/>
    <property type="evidence" value="ECO:0007669"/>
    <property type="project" value="InterPro"/>
</dbReference>
<dbReference type="Pfam" id="PF00775">
    <property type="entry name" value="Dioxygenase_C"/>
    <property type="match status" value="1"/>
</dbReference>
<gene>
    <name evidence="8" type="ORF">IC621_15840</name>
</gene>
<evidence type="ECO:0000256" key="3">
    <source>
        <dbReference type="ARBA" id="ARBA00022723"/>
    </source>
</evidence>
<dbReference type="EMBL" id="JACXAI010000021">
    <property type="protein sequence ID" value="MBD1381708.1"/>
    <property type="molecule type" value="Genomic_DNA"/>
</dbReference>
<protein>
    <submittedName>
        <fullName evidence="8">Catechol 1,2-dioxygenase</fullName>
    </submittedName>
</protein>
<dbReference type="RefSeq" id="WP_191159309.1">
    <property type="nucleotide sequence ID" value="NZ_JACXAI010000021.1"/>
</dbReference>
<evidence type="ECO:0000256" key="6">
    <source>
        <dbReference type="ARBA" id="ARBA00023004"/>
    </source>
</evidence>
<feature type="domain" description="Intradiol ring-cleavage dioxygenases" evidence="7">
    <location>
        <begin position="105"/>
        <end position="133"/>
    </location>
</feature>
<dbReference type="AlphaFoldDB" id="A0A926RXB8"/>
<keyword evidence="4" id="KW-0223">Dioxygenase</keyword>
<evidence type="ECO:0000313" key="8">
    <source>
        <dbReference type="EMBL" id="MBD1381708.1"/>
    </source>
</evidence>
<comment type="similarity">
    <text evidence="2">Belongs to the intradiol ring-cleavage dioxygenase family.</text>
</comment>
<keyword evidence="6" id="KW-0408">Iron</keyword>
<dbReference type="Gene3D" id="2.60.130.10">
    <property type="entry name" value="Aromatic compound dioxygenase"/>
    <property type="match status" value="1"/>
</dbReference>
<evidence type="ECO:0000256" key="2">
    <source>
        <dbReference type="ARBA" id="ARBA00007825"/>
    </source>
</evidence>
<sequence length="275" mass="31505">MKNQKVIDVYHGLVVKFKELISEHEIDHDDYQNLVNWMDQLGKSGEIPLFMDVFFETHALQEMYKNVKGTEPTILGPYYIEKAPEIQNPGVMPQRQDEPGDVLFFSGSVKDVDGNPLANTKIDMWQADANGEYSHFAEGIPNGNLRCVFYTDENGNFEVQTRVPGNYSIPADGPSGQFLKWINHHANRPAHLHLLLKPENGDKLVTQIYFEGDPYLENDVAQGVRGTLITKLEKQEDPNVMMEKGLNKPYYTAHLDFELRLQDTPHLIKQLDYNR</sequence>
<evidence type="ECO:0000259" key="7">
    <source>
        <dbReference type="PROSITE" id="PS00083"/>
    </source>
</evidence>
<dbReference type="GO" id="GO:0008199">
    <property type="term" value="F:ferric iron binding"/>
    <property type="evidence" value="ECO:0007669"/>
    <property type="project" value="InterPro"/>
</dbReference>
<accession>A0A926RXB8</accession>
<proteinExistence type="inferred from homology"/>
<evidence type="ECO:0000313" key="9">
    <source>
        <dbReference type="Proteomes" id="UP000626844"/>
    </source>
</evidence>
<evidence type="ECO:0000256" key="5">
    <source>
        <dbReference type="ARBA" id="ARBA00023002"/>
    </source>
</evidence>
<dbReference type="InterPro" id="IPR050770">
    <property type="entry name" value="Intradiol_RC_Dioxygenase"/>
</dbReference>
<dbReference type="GO" id="GO:0018576">
    <property type="term" value="F:catechol 1,2-dioxygenase activity"/>
    <property type="evidence" value="ECO:0007669"/>
    <property type="project" value="InterPro"/>
</dbReference>
<organism evidence="8 9">
    <name type="scientific">Metabacillus arenae</name>
    <dbReference type="NCBI Taxonomy" id="2771434"/>
    <lineage>
        <taxon>Bacteria</taxon>
        <taxon>Bacillati</taxon>
        <taxon>Bacillota</taxon>
        <taxon>Bacilli</taxon>
        <taxon>Bacillales</taxon>
        <taxon>Bacillaceae</taxon>
        <taxon>Metabacillus</taxon>
    </lineage>
</organism>
<dbReference type="PANTHER" id="PTHR33711">
    <property type="entry name" value="DIOXYGENASE, PUTATIVE (AFU_ORTHOLOGUE AFUA_2G02910)-RELATED"/>
    <property type="match status" value="1"/>
</dbReference>
<keyword evidence="3" id="KW-0479">Metal-binding</keyword>
<dbReference type="SUPFAM" id="SSF49482">
    <property type="entry name" value="Aromatic compound dioxygenase"/>
    <property type="match status" value="1"/>
</dbReference>